<feature type="transmembrane region" description="Helical" evidence="8">
    <location>
        <begin position="294"/>
        <end position="312"/>
    </location>
</feature>
<keyword evidence="5 8" id="KW-0812">Transmembrane</keyword>
<feature type="transmembrane region" description="Helical" evidence="8">
    <location>
        <begin position="41"/>
        <end position="60"/>
    </location>
</feature>
<evidence type="ECO:0000256" key="7">
    <source>
        <dbReference type="ARBA" id="ARBA00023136"/>
    </source>
</evidence>
<evidence type="ECO:0000256" key="5">
    <source>
        <dbReference type="ARBA" id="ARBA00022692"/>
    </source>
</evidence>
<dbReference type="AlphaFoldDB" id="V6ATW1"/>
<feature type="transmembrane region" description="Helical" evidence="8">
    <location>
        <begin position="265"/>
        <end position="282"/>
    </location>
</feature>
<dbReference type="PRINTS" id="PR00758">
    <property type="entry name" value="ARSENICPUMP"/>
</dbReference>
<evidence type="ECO:0000256" key="3">
    <source>
        <dbReference type="ARBA" id="ARBA00022448"/>
    </source>
</evidence>
<keyword evidence="4" id="KW-1003">Cell membrane</keyword>
<evidence type="ECO:0000313" key="11">
    <source>
        <dbReference type="Proteomes" id="UP000018159"/>
    </source>
</evidence>
<evidence type="ECO:0000256" key="1">
    <source>
        <dbReference type="ARBA" id="ARBA00004651"/>
    </source>
</evidence>
<dbReference type="PANTHER" id="PTHR43568">
    <property type="entry name" value="P PROTEIN"/>
    <property type="match status" value="1"/>
</dbReference>
<comment type="subcellular location">
    <subcellularLocation>
        <location evidence="1">Cell membrane</location>
        <topology evidence="1">Multi-pass membrane protein</topology>
    </subcellularLocation>
</comment>
<dbReference type="Proteomes" id="UP000018159">
    <property type="component" value="Unassembled WGS sequence"/>
</dbReference>
<gene>
    <name evidence="10" type="ORF">NITUZ_40044</name>
</gene>
<evidence type="ECO:0000259" key="9">
    <source>
        <dbReference type="Pfam" id="PF03600"/>
    </source>
</evidence>
<comment type="similarity">
    <text evidence="2">Belongs to the CitM (TC 2.A.11) transporter family.</text>
</comment>
<keyword evidence="6 8" id="KW-1133">Transmembrane helix</keyword>
<feature type="transmembrane region" description="Helical" evidence="8">
    <location>
        <begin position="12"/>
        <end position="29"/>
    </location>
</feature>
<feature type="transmembrane region" description="Helical" evidence="8">
    <location>
        <begin position="148"/>
        <end position="168"/>
    </location>
</feature>
<dbReference type="STRING" id="1407055.NITUZ_40044"/>
<accession>V6ATW1</accession>
<organism evidence="10 11">
    <name type="scientific">Candidatus Nitrosotenuis uzonensis</name>
    <dbReference type="NCBI Taxonomy" id="1407055"/>
    <lineage>
        <taxon>Archaea</taxon>
        <taxon>Nitrososphaerota</taxon>
        <taxon>Candidatus Nitrosotenuis</taxon>
    </lineage>
</organism>
<evidence type="ECO:0000256" key="6">
    <source>
        <dbReference type="ARBA" id="ARBA00022989"/>
    </source>
</evidence>
<proteinExistence type="inferred from homology"/>
<feature type="transmembrane region" description="Helical" evidence="8">
    <location>
        <begin position="238"/>
        <end position="259"/>
    </location>
</feature>
<comment type="caution">
    <text evidence="10">The sequence shown here is derived from an EMBL/GenBank/DDBJ whole genome shotgun (WGS) entry which is preliminary data.</text>
</comment>
<protein>
    <submittedName>
        <fullName evidence="10">Arsenical pump-driving ATPase</fullName>
    </submittedName>
</protein>
<evidence type="ECO:0000256" key="8">
    <source>
        <dbReference type="SAM" id="Phobius"/>
    </source>
</evidence>
<evidence type="ECO:0000256" key="2">
    <source>
        <dbReference type="ARBA" id="ARBA00009843"/>
    </source>
</evidence>
<feature type="domain" description="Citrate transporter-like" evidence="9">
    <location>
        <begin position="28"/>
        <end position="380"/>
    </location>
</feature>
<keyword evidence="11" id="KW-1185">Reference proteome</keyword>
<keyword evidence="3" id="KW-0813">Transport</keyword>
<feature type="transmembrane region" description="Helical" evidence="8">
    <location>
        <begin position="188"/>
        <end position="207"/>
    </location>
</feature>
<feature type="transmembrane region" description="Helical" evidence="8">
    <location>
        <begin position="72"/>
        <end position="96"/>
    </location>
</feature>
<keyword evidence="7 8" id="KW-0472">Membrane</keyword>
<sequence length="441" mass="48341">MVTCHQKSMLSVDSSVPAFILFGLVYGLIITRNVRGIRLPIWAIMSIGALLSLMLQLITFEQALKAINFEIIFFLFGMFVLVSGLESSGLLKYITIKILERARTPNRILGFILLILGLLSAFLINDTIALVATPIVIGLATQMKIRPVPLLITLAFGVTIGSMLTPIGNPQNLLVSLNSGMDNPFLNFMFYLGVPTFACLAVTYLILSKFYKKEFDNSMIPPSLTSENIIENPTLARISLIITLSVIAGFFLIGFIKTIGVDTDINFSYPALVGGLLLLVITKQRKKIFLQINWKIIAFFVSMFIFMAAMWNGKVIDVFASVFPTLTSSDELAAIFAIISTSAGLSQIMSNVPFVAVYLQIMQNLGVSSTDTLLWIALASASTLAGNLTILGAASNIIILEAAEKHKTEAFSFWEFFKIGSIVTVVTMAILGMFLLLYSYI</sequence>
<feature type="transmembrane region" description="Helical" evidence="8">
    <location>
        <begin position="419"/>
        <end position="440"/>
    </location>
</feature>
<dbReference type="GO" id="GO:0005886">
    <property type="term" value="C:plasma membrane"/>
    <property type="evidence" value="ECO:0007669"/>
    <property type="project" value="UniProtKB-SubCell"/>
</dbReference>
<dbReference type="InterPro" id="IPR000802">
    <property type="entry name" value="Arsenical_pump_ArsB"/>
</dbReference>
<name>V6ATW1_9ARCH</name>
<dbReference type="EMBL" id="CBTY010000009">
    <property type="protein sequence ID" value="CDI05878.1"/>
    <property type="molecule type" value="Genomic_DNA"/>
</dbReference>
<feature type="transmembrane region" description="Helical" evidence="8">
    <location>
        <begin position="108"/>
        <end position="136"/>
    </location>
</feature>
<feature type="transmembrane region" description="Helical" evidence="8">
    <location>
        <begin position="373"/>
        <end position="399"/>
    </location>
</feature>
<evidence type="ECO:0000256" key="4">
    <source>
        <dbReference type="ARBA" id="ARBA00022475"/>
    </source>
</evidence>
<evidence type="ECO:0000313" key="10">
    <source>
        <dbReference type="EMBL" id="CDI05878.1"/>
    </source>
</evidence>
<reference evidence="10 11" key="1">
    <citation type="journal article" date="2013" name="PLoS ONE">
        <title>Enrichment and Genome Sequence of the Group I.1a Ammonia-Oxidizing Archaeon ?Ca. Nitrosotenuis uzonensis? Representing a Clade Globally.</title>
        <authorList>
            <person name="Lebedeva E.V."/>
            <person name="Hatzenpichler R."/>
            <person name="Pelletier E."/>
            <person name="Schuster N."/>
            <person name="Hauzmayer S."/>
            <person name="Bulaev A."/>
            <person name="Grigor'eva N.V."/>
            <person name="Galushko A."/>
            <person name="Schmid M."/>
            <person name="Palatinszky M."/>
            <person name="Le Paslier D."/>
            <person name="Daims H."/>
            <person name="Wagner M."/>
        </authorList>
    </citation>
    <scope>NUCLEOTIDE SEQUENCE [LARGE SCALE GENOMIC DNA]</scope>
    <source>
        <strain evidence="10 11">N4</strain>
    </source>
</reference>
<dbReference type="PANTHER" id="PTHR43568:SF1">
    <property type="entry name" value="P PROTEIN"/>
    <property type="match status" value="1"/>
</dbReference>
<dbReference type="InterPro" id="IPR051475">
    <property type="entry name" value="Diverse_Ion_Transporter"/>
</dbReference>
<dbReference type="Pfam" id="PF03600">
    <property type="entry name" value="CitMHS"/>
    <property type="match status" value="1"/>
</dbReference>
<dbReference type="GO" id="GO:0015105">
    <property type="term" value="F:arsenite transmembrane transporter activity"/>
    <property type="evidence" value="ECO:0007669"/>
    <property type="project" value="InterPro"/>
</dbReference>
<feature type="transmembrane region" description="Helical" evidence="8">
    <location>
        <begin position="332"/>
        <end position="361"/>
    </location>
</feature>
<dbReference type="InterPro" id="IPR004680">
    <property type="entry name" value="Cit_transptr-like_dom"/>
</dbReference>